<dbReference type="AlphaFoldDB" id="A0A370X9A9"/>
<reference evidence="2 3" key="1">
    <citation type="submission" date="2018-07" db="EMBL/GenBank/DDBJ databases">
        <title>Dyella monticola sp. nov. and Dyella psychrodurans sp. nov. isolated from monsoon evergreen broad-leaved forest soil of Dinghu Mountain, China.</title>
        <authorList>
            <person name="Gao Z."/>
            <person name="Qiu L."/>
        </authorList>
    </citation>
    <scope>NUCLEOTIDE SEQUENCE [LARGE SCALE GENOMIC DNA]</scope>
    <source>
        <strain evidence="2 3">4G-K06</strain>
    </source>
</reference>
<evidence type="ECO:0000313" key="2">
    <source>
        <dbReference type="EMBL" id="RDS85013.1"/>
    </source>
</evidence>
<evidence type="ECO:0000256" key="1">
    <source>
        <dbReference type="SAM" id="MobiDB-lite"/>
    </source>
</evidence>
<dbReference type="RefSeq" id="WP_115494034.1">
    <property type="nucleotide sequence ID" value="NZ_QRBE01000001.1"/>
</dbReference>
<feature type="compositionally biased region" description="Basic residues" evidence="1">
    <location>
        <begin position="92"/>
        <end position="104"/>
    </location>
</feature>
<dbReference type="EMBL" id="QRBE01000001">
    <property type="protein sequence ID" value="RDS85013.1"/>
    <property type="molecule type" value="Genomic_DNA"/>
</dbReference>
<name>A0A370X9A9_9GAMM</name>
<dbReference type="Pfam" id="PF05930">
    <property type="entry name" value="Phage_AlpA"/>
    <property type="match status" value="1"/>
</dbReference>
<protein>
    <submittedName>
        <fullName evidence="2">AlpA family phage regulatory protein</fullName>
    </submittedName>
</protein>
<accession>A0A370X9A9</accession>
<dbReference type="InterPro" id="IPR010260">
    <property type="entry name" value="AlpA"/>
</dbReference>
<gene>
    <name evidence="2" type="ORF">DWU98_03490</name>
</gene>
<keyword evidence="3" id="KW-1185">Reference proteome</keyword>
<comment type="caution">
    <text evidence="2">The sequence shown here is derived from an EMBL/GenBank/DDBJ whole genome shotgun (WGS) entry which is preliminary data.</text>
</comment>
<dbReference type="Proteomes" id="UP000254258">
    <property type="component" value="Unassembled WGS sequence"/>
</dbReference>
<dbReference type="Gene3D" id="1.10.238.160">
    <property type="match status" value="1"/>
</dbReference>
<feature type="region of interest" description="Disordered" evidence="1">
    <location>
        <begin position="77"/>
        <end position="104"/>
    </location>
</feature>
<sequence>MSDRKHDGKPWREAERENHRAVPAPAFYRIRDVLRITALTRPTLYRRMAAGRFPLPVHLGGRACAWATDALQAWISDPEGYRESPKADPLVRRRPGRPRKYMAD</sequence>
<evidence type="ECO:0000313" key="3">
    <source>
        <dbReference type="Proteomes" id="UP000254258"/>
    </source>
</evidence>
<organism evidence="2 3">
    <name type="scientific">Dyella monticola</name>
    <dbReference type="NCBI Taxonomy" id="1927958"/>
    <lineage>
        <taxon>Bacteria</taxon>
        <taxon>Pseudomonadati</taxon>
        <taxon>Pseudomonadota</taxon>
        <taxon>Gammaproteobacteria</taxon>
        <taxon>Lysobacterales</taxon>
        <taxon>Rhodanobacteraceae</taxon>
        <taxon>Dyella</taxon>
    </lineage>
</organism>
<proteinExistence type="predicted"/>
<feature type="compositionally biased region" description="Basic and acidic residues" evidence="1">
    <location>
        <begin position="79"/>
        <end position="91"/>
    </location>
</feature>
<dbReference type="OrthoDB" id="5298532at2"/>